<dbReference type="GO" id="GO:0008743">
    <property type="term" value="F:L-threonine 3-dehydrogenase activity"/>
    <property type="evidence" value="ECO:0007669"/>
    <property type="project" value="UniProtKB-EC"/>
</dbReference>
<evidence type="ECO:0000313" key="11">
    <source>
        <dbReference type="EMBL" id="SIR04991.1"/>
    </source>
</evidence>
<dbReference type="EC" id="1.1.1.103" evidence="9"/>
<feature type="domain" description="Enoyl reductase (ER)" evidence="10">
    <location>
        <begin position="17"/>
        <end position="345"/>
    </location>
</feature>
<comment type="similarity">
    <text evidence="2">Belongs to the zinc-containing alcohol dehydrogenase family.</text>
</comment>
<dbReference type="InterPro" id="IPR020843">
    <property type="entry name" value="ER"/>
</dbReference>
<proteinExistence type="inferred from homology"/>
<dbReference type="InterPro" id="IPR013154">
    <property type="entry name" value="ADH-like_N"/>
</dbReference>
<evidence type="ECO:0000256" key="7">
    <source>
        <dbReference type="ARBA" id="ARBA00050613"/>
    </source>
</evidence>
<evidence type="ECO:0000256" key="5">
    <source>
        <dbReference type="ARBA" id="ARBA00023002"/>
    </source>
</evidence>
<dbReference type="Pfam" id="PF00107">
    <property type="entry name" value="ADH_zinc_N"/>
    <property type="match status" value="1"/>
</dbReference>
<keyword evidence="12" id="KW-1185">Reference proteome</keyword>
<dbReference type="InterPro" id="IPR045306">
    <property type="entry name" value="SDH-like"/>
</dbReference>
<dbReference type="GO" id="GO:0046872">
    <property type="term" value="F:metal ion binding"/>
    <property type="evidence" value="ECO:0007669"/>
    <property type="project" value="UniProtKB-KW"/>
</dbReference>
<gene>
    <name evidence="11" type="ORF">SAMN05421858_1246</name>
</gene>
<evidence type="ECO:0000256" key="8">
    <source>
        <dbReference type="ARBA" id="ARBA00060557"/>
    </source>
</evidence>
<dbReference type="EMBL" id="FTNO01000001">
    <property type="protein sequence ID" value="SIR04991.1"/>
    <property type="molecule type" value="Genomic_DNA"/>
</dbReference>
<name>A0A1N6XS15_9EURY</name>
<dbReference type="GO" id="GO:0070403">
    <property type="term" value="F:NAD+ binding"/>
    <property type="evidence" value="ECO:0007669"/>
    <property type="project" value="UniProtKB-ARBA"/>
</dbReference>
<evidence type="ECO:0000256" key="1">
    <source>
        <dbReference type="ARBA" id="ARBA00001947"/>
    </source>
</evidence>
<keyword evidence="6" id="KW-0520">NAD</keyword>
<dbReference type="AlphaFoldDB" id="A0A1N6XS15"/>
<comment type="pathway">
    <text evidence="8">Amino-acid degradation; L-threonine degradation via oxydo-reductase pathway; glycine from L-threonine: step 1/2.</text>
</comment>
<dbReference type="SUPFAM" id="SSF51735">
    <property type="entry name" value="NAD(P)-binding Rossmann-fold domains"/>
    <property type="match status" value="1"/>
</dbReference>
<dbReference type="FunFam" id="3.40.50.720:FF:000068">
    <property type="entry name" value="Sorbitol dehydrogenase"/>
    <property type="match status" value="1"/>
</dbReference>
<protein>
    <recommendedName>
        <fullName evidence="9">L-threonine 3-dehydrogenase</fullName>
        <ecNumber evidence="9">1.1.1.103</ecNumber>
    </recommendedName>
</protein>
<dbReference type="InterPro" id="IPR036291">
    <property type="entry name" value="NAD(P)-bd_dom_sf"/>
</dbReference>
<comment type="cofactor">
    <cofactor evidence="1">
        <name>Zn(2+)</name>
        <dbReference type="ChEBI" id="CHEBI:29105"/>
    </cofactor>
</comment>
<evidence type="ECO:0000313" key="12">
    <source>
        <dbReference type="Proteomes" id="UP000186914"/>
    </source>
</evidence>
<evidence type="ECO:0000256" key="2">
    <source>
        <dbReference type="ARBA" id="ARBA00008072"/>
    </source>
</evidence>
<dbReference type="Gene3D" id="3.90.180.10">
    <property type="entry name" value="Medium-chain alcohol dehydrogenases, catalytic domain"/>
    <property type="match status" value="1"/>
</dbReference>
<evidence type="ECO:0000256" key="6">
    <source>
        <dbReference type="ARBA" id="ARBA00023027"/>
    </source>
</evidence>
<evidence type="ECO:0000256" key="9">
    <source>
        <dbReference type="ARBA" id="ARBA00066604"/>
    </source>
</evidence>
<dbReference type="PANTHER" id="PTHR43161:SF9">
    <property type="entry name" value="SORBITOL DEHYDROGENASE"/>
    <property type="match status" value="1"/>
</dbReference>
<dbReference type="Gene3D" id="3.40.50.720">
    <property type="entry name" value="NAD(P)-binding Rossmann-like Domain"/>
    <property type="match status" value="1"/>
</dbReference>
<dbReference type="InterPro" id="IPR013149">
    <property type="entry name" value="ADH-like_C"/>
</dbReference>
<dbReference type="SUPFAM" id="SSF50129">
    <property type="entry name" value="GroES-like"/>
    <property type="match status" value="1"/>
</dbReference>
<keyword evidence="3" id="KW-0479">Metal-binding</keyword>
<dbReference type="Proteomes" id="UP000186914">
    <property type="component" value="Unassembled WGS sequence"/>
</dbReference>
<keyword evidence="4" id="KW-0862">Zinc</keyword>
<organism evidence="11 12">
    <name type="scientific">Haladaptatus litoreus</name>
    <dbReference type="NCBI Taxonomy" id="553468"/>
    <lineage>
        <taxon>Archaea</taxon>
        <taxon>Methanobacteriati</taxon>
        <taxon>Methanobacteriota</taxon>
        <taxon>Stenosarchaea group</taxon>
        <taxon>Halobacteria</taxon>
        <taxon>Halobacteriales</taxon>
        <taxon>Haladaptataceae</taxon>
        <taxon>Haladaptatus</taxon>
    </lineage>
</organism>
<accession>A0A1N6XS15</accession>
<dbReference type="SMART" id="SM00829">
    <property type="entry name" value="PKS_ER"/>
    <property type="match status" value="1"/>
</dbReference>
<dbReference type="CDD" id="cd05285">
    <property type="entry name" value="sorbitol_DH"/>
    <property type="match status" value="1"/>
</dbReference>
<dbReference type="GO" id="GO:0006566">
    <property type="term" value="P:threonine metabolic process"/>
    <property type="evidence" value="ECO:0007669"/>
    <property type="project" value="UniProtKB-ARBA"/>
</dbReference>
<reference evidence="12" key="1">
    <citation type="submission" date="2017-01" db="EMBL/GenBank/DDBJ databases">
        <authorList>
            <person name="Varghese N."/>
            <person name="Submissions S."/>
        </authorList>
    </citation>
    <scope>NUCLEOTIDE SEQUENCE [LARGE SCALE GENOMIC DNA]</scope>
    <source>
        <strain evidence="12">CGMCC 1.7737</strain>
    </source>
</reference>
<dbReference type="PANTHER" id="PTHR43161">
    <property type="entry name" value="SORBITOL DEHYDROGENASE"/>
    <property type="match status" value="1"/>
</dbReference>
<dbReference type="InterPro" id="IPR011032">
    <property type="entry name" value="GroES-like_sf"/>
</dbReference>
<comment type="catalytic activity">
    <reaction evidence="7">
        <text>L-threonine + NAD(+) = (2S)-2-amino-3-oxobutanoate + NADH + H(+)</text>
        <dbReference type="Rhea" id="RHEA:13161"/>
        <dbReference type="ChEBI" id="CHEBI:15378"/>
        <dbReference type="ChEBI" id="CHEBI:57540"/>
        <dbReference type="ChEBI" id="CHEBI:57926"/>
        <dbReference type="ChEBI" id="CHEBI:57945"/>
        <dbReference type="ChEBI" id="CHEBI:78948"/>
        <dbReference type="EC" id="1.1.1.103"/>
    </reaction>
</comment>
<dbReference type="Pfam" id="PF08240">
    <property type="entry name" value="ADH_N"/>
    <property type="match status" value="1"/>
</dbReference>
<evidence type="ECO:0000256" key="3">
    <source>
        <dbReference type="ARBA" id="ARBA00022723"/>
    </source>
</evidence>
<evidence type="ECO:0000256" key="4">
    <source>
        <dbReference type="ARBA" id="ARBA00022833"/>
    </source>
</evidence>
<sequence>MRAEGRIMHVAVLDEPGSLRVEARERPEPAPDEILVNVREIGICGSDVHYYEHGKIGDYVVESPLVLGHESAGEVVEVGENTKFEPGDRVALEPGVPCRRCPHCKRGEYNLCPDVTFMATPPDDGAFAEYVAWPADFAYRLPDSVSLREGALCEPLSVGIHAARRGNVGVGDSVLVTGCGPIGLLAMEAVRAAGATEVFISDVVPEKLQLAESRGADAIIDVRETDLKNAVAELTDGEGVDVVIEASGAEPAIRSTIDAVRRGGTLVFVGLAQNAEIPLDTGKIIDNELDLFGSFRYRNTYPEAIELLADGEVDVEGIVDFELELGEIGDAFERAKEGKTVKGMITT</sequence>
<dbReference type="GO" id="GO:0051289">
    <property type="term" value="P:protein homotetramerization"/>
    <property type="evidence" value="ECO:0007669"/>
    <property type="project" value="UniProtKB-ARBA"/>
</dbReference>
<dbReference type="GO" id="GO:0016597">
    <property type="term" value="F:amino acid binding"/>
    <property type="evidence" value="ECO:0007669"/>
    <property type="project" value="UniProtKB-ARBA"/>
</dbReference>
<keyword evidence="5" id="KW-0560">Oxidoreductase</keyword>
<evidence type="ECO:0000259" key="10">
    <source>
        <dbReference type="SMART" id="SM00829"/>
    </source>
</evidence>